<evidence type="ECO:0000313" key="2">
    <source>
        <dbReference type="EMBL" id="EKF23719.1"/>
    </source>
</evidence>
<sequence>MSSALISGAGVAGPVLAFWLAEADWEVTVVERAERLRTSGYPIDIRGVAAEVVDRMGLSERIQAHSYRHVPVEFLSPGGHRIARLDLGRLVNDPRAGDIEITRGALTRILYDATADRVDYVFGDTITALCATDTGVDVTFAHRRRQTFDVVIGADGIHSTVRALAFGPEDRFLHHLGAYVAIWDLSTEMISPATGYVYSHPGRTVLVERPADGGDARAILTFTHPAPGTINRHDIDEIVTELRRVFAEDRWHTAEVIDSLPGADDLFFDTVSQVRMDRWSSGRIGLVGDAAYAPAFLSGQGTSVAIAGAYVLAGELAHHDDPQAAFEAYEQRMREYVTRNQKLSLRTDSTVLSRTPVQLLRRNLTLSVLPWLQRLGLDGLLRTERRAAATDLSLSDHDLRRTLSRNA</sequence>
<dbReference type="SUPFAM" id="SSF51905">
    <property type="entry name" value="FAD/NAD(P)-binding domain"/>
    <property type="match status" value="1"/>
</dbReference>
<dbReference type="Pfam" id="PF01494">
    <property type="entry name" value="FAD_binding_3"/>
    <property type="match status" value="1"/>
</dbReference>
<organism evidence="2 3">
    <name type="scientific">Mycolicibacterium hassiacum (strain DSM 44199 / CIP 105218 / JCM 12690 / 3849)</name>
    <name type="common">Mycobacterium hassiacum</name>
    <dbReference type="NCBI Taxonomy" id="1122247"/>
    <lineage>
        <taxon>Bacteria</taxon>
        <taxon>Bacillati</taxon>
        <taxon>Actinomycetota</taxon>
        <taxon>Actinomycetes</taxon>
        <taxon>Mycobacteriales</taxon>
        <taxon>Mycobacteriaceae</taxon>
        <taxon>Mycolicibacterium</taxon>
    </lineage>
</organism>
<keyword evidence="3" id="KW-1185">Reference proteome</keyword>
<dbReference type="InterPro" id="IPR002938">
    <property type="entry name" value="FAD-bd"/>
</dbReference>
<dbReference type="InterPro" id="IPR036188">
    <property type="entry name" value="FAD/NAD-bd_sf"/>
</dbReference>
<dbReference type="PRINTS" id="PR00420">
    <property type="entry name" value="RNGMNOXGNASE"/>
</dbReference>
<dbReference type="PATRIC" id="fig|1122247.3.peg.2205"/>
<gene>
    <name evidence="2" type="ORF">C731_2293</name>
</gene>
<dbReference type="GO" id="GO:0071949">
    <property type="term" value="F:FAD binding"/>
    <property type="evidence" value="ECO:0007669"/>
    <property type="project" value="InterPro"/>
</dbReference>
<evidence type="ECO:0000259" key="1">
    <source>
        <dbReference type="Pfam" id="PF01494"/>
    </source>
</evidence>
<comment type="caution">
    <text evidence="2">The sequence shown here is derived from an EMBL/GenBank/DDBJ whole genome shotgun (WGS) entry which is preliminary data.</text>
</comment>
<dbReference type="PANTHER" id="PTHR46865">
    <property type="entry name" value="OXIDOREDUCTASE-RELATED"/>
    <property type="match status" value="1"/>
</dbReference>
<evidence type="ECO:0000313" key="3">
    <source>
        <dbReference type="Proteomes" id="UP000006265"/>
    </source>
</evidence>
<reference evidence="2 3" key="1">
    <citation type="journal article" date="2012" name="J. Bacteriol.">
        <title>Genome sequence of Mycobacterium hassiacum DSM 44199, a rare source of heat-stable mycobacterial proteins.</title>
        <authorList>
            <person name="Tiago I."/>
            <person name="Maranha A."/>
            <person name="Mendes V."/>
            <person name="Alarico S."/>
            <person name="Moynihan P.J."/>
            <person name="Clarke A.J."/>
            <person name="Macedo-Ribeiro S."/>
            <person name="Pereira P.J."/>
            <person name="Empadinhas N."/>
        </authorList>
    </citation>
    <scope>NUCLEOTIDE SEQUENCE [LARGE SCALE GENOMIC DNA]</scope>
    <source>
        <strain evidence="3">DSM 44199 / CIP 105218 / JCM 12690 / 3849</strain>
    </source>
</reference>
<dbReference type="PANTHER" id="PTHR46865:SF2">
    <property type="entry name" value="MONOOXYGENASE"/>
    <property type="match status" value="1"/>
</dbReference>
<dbReference type="Gene3D" id="3.50.50.60">
    <property type="entry name" value="FAD/NAD(P)-binding domain"/>
    <property type="match status" value="1"/>
</dbReference>
<dbReference type="AlphaFoldDB" id="K5BJU4"/>
<dbReference type="Proteomes" id="UP000006265">
    <property type="component" value="Unassembled WGS sequence"/>
</dbReference>
<protein>
    <submittedName>
        <fullName evidence="2">FAD binding domain protein</fullName>
    </submittedName>
</protein>
<name>K5BJU4_MYCHD</name>
<dbReference type="eggNOG" id="COG0654">
    <property type="taxonomic scope" value="Bacteria"/>
</dbReference>
<dbReference type="RefSeq" id="WP_005627631.1">
    <property type="nucleotide sequence ID" value="NZ_AMRA01000056.1"/>
</dbReference>
<dbReference type="STRING" id="1122247.GCA_000379865_00299"/>
<dbReference type="OrthoDB" id="3356051at2"/>
<dbReference type="EMBL" id="AMRA01000056">
    <property type="protein sequence ID" value="EKF23719.1"/>
    <property type="molecule type" value="Genomic_DNA"/>
</dbReference>
<feature type="domain" description="FAD-binding" evidence="1">
    <location>
        <begin position="3"/>
        <end position="338"/>
    </location>
</feature>
<dbReference type="InterPro" id="IPR051704">
    <property type="entry name" value="FAD_aromatic-hydroxylase"/>
</dbReference>
<proteinExistence type="predicted"/>
<dbReference type="Gene3D" id="3.30.9.10">
    <property type="entry name" value="D-Amino Acid Oxidase, subunit A, domain 2"/>
    <property type="match status" value="1"/>
</dbReference>
<accession>K5BJU4</accession>